<evidence type="ECO:0000313" key="3">
    <source>
        <dbReference type="EMBL" id="TYK14293.1"/>
    </source>
</evidence>
<evidence type="ECO:0000256" key="1">
    <source>
        <dbReference type="SAM" id="MobiDB-lite"/>
    </source>
</evidence>
<feature type="region of interest" description="Disordered" evidence="1">
    <location>
        <begin position="1"/>
        <end position="20"/>
    </location>
</feature>
<name>A0A5D3CR07_CUCMM</name>
<dbReference type="AlphaFoldDB" id="A0A5D3CR07"/>
<protein>
    <submittedName>
        <fullName evidence="3">Envelope-like protein</fullName>
    </submittedName>
</protein>
<organism evidence="3 5">
    <name type="scientific">Cucumis melo var. makuwa</name>
    <name type="common">Oriental melon</name>
    <dbReference type="NCBI Taxonomy" id="1194695"/>
    <lineage>
        <taxon>Eukaryota</taxon>
        <taxon>Viridiplantae</taxon>
        <taxon>Streptophyta</taxon>
        <taxon>Embryophyta</taxon>
        <taxon>Tracheophyta</taxon>
        <taxon>Spermatophyta</taxon>
        <taxon>Magnoliopsida</taxon>
        <taxon>eudicotyledons</taxon>
        <taxon>Gunneridae</taxon>
        <taxon>Pentapetalae</taxon>
        <taxon>rosids</taxon>
        <taxon>fabids</taxon>
        <taxon>Cucurbitales</taxon>
        <taxon>Cucurbitaceae</taxon>
        <taxon>Benincaseae</taxon>
        <taxon>Cucumis</taxon>
    </lineage>
</organism>
<proteinExistence type="predicted"/>
<reference evidence="4 5" key="1">
    <citation type="submission" date="2019-08" db="EMBL/GenBank/DDBJ databases">
        <title>Draft genome sequences of two oriental melons (Cucumis melo L. var makuwa).</title>
        <authorList>
            <person name="Kwon S.-Y."/>
        </authorList>
    </citation>
    <scope>NUCLEOTIDE SEQUENCE [LARGE SCALE GENOMIC DNA]</scope>
    <source>
        <strain evidence="5">cv. Chang Bougi</strain>
        <strain evidence="4">cv. SW 3</strain>
        <tissue evidence="3">Leaf</tissue>
    </source>
</reference>
<comment type="caution">
    <text evidence="3">The sequence shown here is derived from an EMBL/GenBank/DDBJ whole genome shotgun (WGS) entry which is preliminary data.</text>
</comment>
<dbReference type="Proteomes" id="UP000321393">
    <property type="component" value="Unassembled WGS sequence"/>
</dbReference>
<accession>A0A5D3CR07</accession>
<dbReference type="Proteomes" id="UP000321947">
    <property type="component" value="Unassembled WGS sequence"/>
</dbReference>
<dbReference type="EMBL" id="SSTD01009331">
    <property type="protein sequence ID" value="TYK14293.1"/>
    <property type="molecule type" value="Genomic_DNA"/>
</dbReference>
<feature type="compositionally biased region" description="Low complexity" evidence="1">
    <location>
        <begin position="28"/>
        <end position="41"/>
    </location>
</feature>
<evidence type="ECO:0000313" key="2">
    <source>
        <dbReference type="EMBL" id="KAA0035344.1"/>
    </source>
</evidence>
<evidence type="ECO:0000313" key="5">
    <source>
        <dbReference type="Proteomes" id="UP000321947"/>
    </source>
</evidence>
<evidence type="ECO:0000313" key="4">
    <source>
        <dbReference type="Proteomes" id="UP000321393"/>
    </source>
</evidence>
<sequence>MGGNFDDPANQNPGDVNAHVELTNTCAPNNVEPNVNVKPQPETQQSPGEYRLKGKKFQQNRQNITTKASKKKIPPNIPFVPIDGISLHLENSVQRWKYVVQRRIADELLRHVGTFGVKIPIPLPHFFSSILTHLNVEILTPVDAPGPDRKTLSLNENAEGFFVHRDLASKIINSLIAESRVLSTSINMLSNRRLEVDSLVCHLKTLIPSSSTSAPD</sequence>
<dbReference type="EMBL" id="SSTE01020126">
    <property type="protein sequence ID" value="KAA0035344.1"/>
    <property type="molecule type" value="Genomic_DNA"/>
</dbReference>
<feature type="region of interest" description="Disordered" evidence="1">
    <location>
        <begin position="26"/>
        <end position="48"/>
    </location>
</feature>
<gene>
    <name evidence="3" type="ORF">E5676_scaffold84G00160</name>
    <name evidence="2" type="ORF">E6C27_scaffold228G001480</name>
</gene>